<evidence type="ECO:0000313" key="9">
    <source>
        <dbReference type="EMBL" id="KAF4676081.1"/>
    </source>
</evidence>
<keyword evidence="5 7" id="KW-0472">Membrane</keyword>
<dbReference type="GO" id="GO:0016020">
    <property type="term" value="C:membrane"/>
    <property type="evidence" value="ECO:0007669"/>
    <property type="project" value="UniProtKB-SubCell"/>
</dbReference>
<dbReference type="GO" id="GO:0005737">
    <property type="term" value="C:cytoplasm"/>
    <property type="evidence" value="ECO:0007669"/>
    <property type="project" value="TreeGrafter"/>
</dbReference>
<sequence>MKACNKASCCRCKPLVWFILAAIAVVLSIVCFVIAIVAMVPFYNTFIDGINYGRFIDNTYQTTDCSNMIAGDSTCGGKAYDAWLMSSDDLYNTCMSQQEPSSSAVALASAWCDASSSEDCSKDMCQKGMEYDYYAYNLTNPDEVLKGAKPVVQELTPVHTAMSITKNESSVDTDLWNKEGIAHWQEKDEYVFLKDDETDLMDRKVTVGNFALLSELEVADMFLNPIEMIETVGGIVVYHVMANNFVEGYGNLSATTRQAIEKEYQTPVSAIKSQYFEGGLAKALGAADGDSGELSLQPFSDLFGKKSDMVLPTSMGSDYFGYAFGCPAKQDPSTGSCNFDSSNAEDQSLAKSIDSTFSAGAKSALWNLIYNAKVKDTKSLLAALMQLKLMVKGDELKAFLTQMSYAGSYAIYNLPWLRHSLLPITDPSSDKYDSDYDYYPRFVKVTVGELLGFNNQSKVDKVTGMPLTMGLTSTTNPVTEQYRASFVEDWMGLYYFKMSNGMEYNCAFDPDCLAQDEFKANGTCTPDDKCHPNYAAGFDVKYVPGTLNGHGTDDYHKVGAIDHMFVSPVFSTAQMKLTKKDQNFNGANIDVWDLADLAFRNENCDGSGNDSRGIDCDSPYLTLNLGTFSSPKPNLVRTPIYASLPHFYQVDGSSSVKNWYPGDRVETRSCSGSEECDDPERNFNCEMWTEPITGALLKGALKLQMNVMMPSIADTQTGKLTDEALIPAVWVDEHQMAYPYQVDSIKQLQSAPGLFEMVMWLGIGFGIFFLLCAGVLFYFGWRRRRELKNIGLQKRTSGIYTAIALYTYSNSGSGDNPTPLSTKFVSCDSITIGELGYRSCEGMAVW</sequence>
<dbReference type="Proteomes" id="UP000570595">
    <property type="component" value="Unassembled WGS sequence"/>
</dbReference>
<evidence type="ECO:0000256" key="3">
    <source>
        <dbReference type="ARBA" id="ARBA00022692"/>
    </source>
</evidence>
<dbReference type="EMBL" id="JABANN010000006">
    <property type="protein sequence ID" value="KAF4676081.1"/>
    <property type="molecule type" value="Genomic_DNA"/>
</dbReference>
<protein>
    <submittedName>
        <fullName evidence="8">Uncharacterized protein</fullName>
    </submittedName>
</protein>
<comment type="similarity">
    <text evidence="2">Belongs to the CD36 family.</text>
</comment>
<reference evidence="10 11" key="1">
    <citation type="submission" date="2020-04" db="EMBL/GenBank/DDBJ databases">
        <title>Perkinsus olseni comparative genomics.</title>
        <authorList>
            <person name="Bogema D.R."/>
        </authorList>
    </citation>
    <scope>NUCLEOTIDE SEQUENCE [LARGE SCALE GENOMIC DNA]</scope>
    <source>
        <strain evidence="8">ATCC PRA-179</strain>
        <strain evidence="9">ATCC PRA-31</strain>
    </source>
</reference>
<dbReference type="EMBL" id="JABAHT010000004">
    <property type="protein sequence ID" value="KAF4671020.1"/>
    <property type="molecule type" value="Genomic_DNA"/>
</dbReference>
<keyword evidence="3 7" id="KW-0812">Transmembrane</keyword>
<dbReference type="PANTHER" id="PTHR11923">
    <property type="entry name" value="SCAVENGER RECEPTOR CLASS B TYPE-1 SR-B1"/>
    <property type="match status" value="1"/>
</dbReference>
<accession>A0A7J6MIJ6</accession>
<evidence type="ECO:0000313" key="10">
    <source>
        <dbReference type="Proteomes" id="UP000570595"/>
    </source>
</evidence>
<evidence type="ECO:0000313" key="8">
    <source>
        <dbReference type="EMBL" id="KAF4671020.1"/>
    </source>
</evidence>
<comment type="caution">
    <text evidence="8">The sequence shown here is derived from an EMBL/GenBank/DDBJ whole genome shotgun (WGS) entry which is preliminary data.</text>
</comment>
<dbReference type="PANTHER" id="PTHR11923:SF51">
    <property type="entry name" value="LYSOSOME MEMBRANE PROTEIN 2"/>
    <property type="match status" value="1"/>
</dbReference>
<evidence type="ECO:0000256" key="4">
    <source>
        <dbReference type="ARBA" id="ARBA00022989"/>
    </source>
</evidence>
<dbReference type="Pfam" id="PF01130">
    <property type="entry name" value="CD36"/>
    <property type="match status" value="2"/>
</dbReference>
<dbReference type="OrthoDB" id="427303at2759"/>
<evidence type="ECO:0000256" key="2">
    <source>
        <dbReference type="ARBA" id="ARBA00010532"/>
    </source>
</evidence>
<proteinExistence type="inferred from homology"/>
<evidence type="ECO:0000256" key="6">
    <source>
        <dbReference type="ARBA" id="ARBA00023180"/>
    </source>
</evidence>
<evidence type="ECO:0000313" key="11">
    <source>
        <dbReference type="Proteomes" id="UP000572268"/>
    </source>
</evidence>
<dbReference type="Proteomes" id="UP000572268">
    <property type="component" value="Unassembled WGS sequence"/>
</dbReference>
<keyword evidence="6" id="KW-0325">Glycoprotein</keyword>
<dbReference type="InterPro" id="IPR002159">
    <property type="entry name" value="CD36_fam"/>
</dbReference>
<dbReference type="GO" id="GO:0005044">
    <property type="term" value="F:scavenger receptor activity"/>
    <property type="evidence" value="ECO:0007669"/>
    <property type="project" value="TreeGrafter"/>
</dbReference>
<evidence type="ECO:0000256" key="7">
    <source>
        <dbReference type="SAM" id="Phobius"/>
    </source>
</evidence>
<dbReference type="AlphaFoldDB" id="A0A7J6MIJ6"/>
<keyword evidence="4 7" id="KW-1133">Transmembrane helix</keyword>
<organism evidence="8 10">
    <name type="scientific">Perkinsus olseni</name>
    <name type="common">Perkinsus atlanticus</name>
    <dbReference type="NCBI Taxonomy" id="32597"/>
    <lineage>
        <taxon>Eukaryota</taxon>
        <taxon>Sar</taxon>
        <taxon>Alveolata</taxon>
        <taxon>Perkinsozoa</taxon>
        <taxon>Perkinsea</taxon>
        <taxon>Perkinsida</taxon>
        <taxon>Perkinsidae</taxon>
        <taxon>Perkinsus</taxon>
    </lineage>
</organism>
<name>A0A7J6MIJ6_PEROL</name>
<gene>
    <name evidence="9" type="ORF">FOL46_007959</name>
    <name evidence="8" type="ORF">FOZ61_006838</name>
</gene>
<evidence type="ECO:0000256" key="1">
    <source>
        <dbReference type="ARBA" id="ARBA00004370"/>
    </source>
</evidence>
<feature type="transmembrane region" description="Helical" evidence="7">
    <location>
        <begin position="15"/>
        <end position="43"/>
    </location>
</feature>
<comment type="subcellular location">
    <subcellularLocation>
        <location evidence="1">Membrane</location>
    </subcellularLocation>
</comment>
<evidence type="ECO:0000256" key="5">
    <source>
        <dbReference type="ARBA" id="ARBA00023136"/>
    </source>
</evidence>
<feature type="transmembrane region" description="Helical" evidence="7">
    <location>
        <begin position="757"/>
        <end position="779"/>
    </location>
</feature>